<evidence type="ECO:0000313" key="1">
    <source>
        <dbReference type="EMBL" id="CAD7231145.1"/>
    </source>
</evidence>
<dbReference type="PANTHER" id="PTHR44086:SF10">
    <property type="entry name" value="THIOSULFATE SULFURTRANSFERASE_RHODANESE-LIKE DOMAIN-CONTAINING PROTEIN 3"/>
    <property type="match status" value="1"/>
</dbReference>
<reference evidence="1" key="1">
    <citation type="submission" date="2020-11" db="EMBL/GenBank/DDBJ databases">
        <authorList>
            <person name="Tran Van P."/>
        </authorList>
    </citation>
    <scope>NUCLEOTIDE SEQUENCE</scope>
</reference>
<gene>
    <name evidence="1" type="ORF">CTOB1V02_LOCUS8999</name>
</gene>
<protein>
    <submittedName>
        <fullName evidence="1">Uncharacterized protein</fullName>
    </submittedName>
</protein>
<sequence length="275" mass="31116">MSNLERFVRALNKAIDHFELHKSVYRKEVFHYAVRIVSALIANEVFRESARKYLEGAAKRHLGPPIMLSLARLLRRVLVFMRAQRQLQQSEVQPMPPPPPPPLPENLQNSSPLVKALWTIGHSRLLHPQQPPPPPPRPPKIKWEPWKPFSSFVLDEVVFSEVKEGIEKKDLLIIDVRNPDEHRAGAIPTAVNIPLPEIEQAFALDSAAFLEKYCIPKPLPTATNLVTHCLRGGRATEAAKKMFDLGYKDVMVYKGSFTDWKEKGGTICVDPSMVS</sequence>
<dbReference type="PANTHER" id="PTHR44086">
    <property type="entry name" value="THIOSULFATE SULFURTRANSFERASE RDL2, MITOCHONDRIAL-RELATED"/>
    <property type="match status" value="1"/>
</dbReference>
<dbReference type="AlphaFoldDB" id="A0A7R8ZNG4"/>
<organism evidence="1">
    <name type="scientific">Cyprideis torosa</name>
    <dbReference type="NCBI Taxonomy" id="163714"/>
    <lineage>
        <taxon>Eukaryota</taxon>
        <taxon>Metazoa</taxon>
        <taxon>Ecdysozoa</taxon>
        <taxon>Arthropoda</taxon>
        <taxon>Crustacea</taxon>
        <taxon>Oligostraca</taxon>
        <taxon>Ostracoda</taxon>
        <taxon>Podocopa</taxon>
        <taxon>Podocopida</taxon>
        <taxon>Cytherocopina</taxon>
        <taxon>Cytheroidea</taxon>
        <taxon>Cytherideidae</taxon>
        <taxon>Cyprideis</taxon>
    </lineage>
</organism>
<dbReference type="Pfam" id="PF00581">
    <property type="entry name" value="Rhodanese"/>
    <property type="match status" value="1"/>
</dbReference>
<dbReference type="SMART" id="SM00450">
    <property type="entry name" value="RHOD"/>
    <property type="match status" value="1"/>
</dbReference>
<name>A0A7R8ZNG4_9CRUS</name>
<dbReference type="EMBL" id="OB663217">
    <property type="protein sequence ID" value="CAD7231145.1"/>
    <property type="molecule type" value="Genomic_DNA"/>
</dbReference>
<dbReference type="OrthoDB" id="566238at2759"/>
<dbReference type="InterPro" id="IPR036873">
    <property type="entry name" value="Rhodanese-like_dom_sf"/>
</dbReference>
<dbReference type="InterPro" id="IPR001763">
    <property type="entry name" value="Rhodanese-like_dom"/>
</dbReference>
<dbReference type="PROSITE" id="PS50206">
    <property type="entry name" value="RHODANESE_3"/>
    <property type="match status" value="1"/>
</dbReference>
<proteinExistence type="predicted"/>
<accession>A0A7R8ZNG4</accession>
<dbReference type="SUPFAM" id="SSF52821">
    <property type="entry name" value="Rhodanese/Cell cycle control phosphatase"/>
    <property type="match status" value="1"/>
</dbReference>
<dbReference type="Gene3D" id="3.40.250.10">
    <property type="entry name" value="Rhodanese-like domain"/>
    <property type="match status" value="1"/>
</dbReference>